<dbReference type="OrthoDB" id="4376317at2"/>
<feature type="domain" description="Bacterial bifunctional deaminase-reductase C-terminal" evidence="1">
    <location>
        <begin position="3"/>
        <end position="174"/>
    </location>
</feature>
<dbReference type="Pfam" id="PF01872">
    <property type="entry name" value="RibD_C"/>
    <property type="match status" value="1"/>
</dbReference>
<comment type="caution">
    <text evidence="2">The sequence shown here is derived from an EMBL/GenBank/DDBJ whole genome shotgun (WGS) entry which is preliminary data.</text>
</comment>
<keyword evidence="3" id="KW-1185">Reference proteome</keyword>
<sequence>MQTLTIDFICSLDGYGAADGWPGLWGMGGPEYLRWLEESPERDAPILMGATTYRLMSALAASGEPGTEVLDSIPKYVFSASLDDPLTWPESALVREDAIAYVGRLKEESPRPLRTLGSISLCRSLLQAGLVDRYRVCVFPVITGATGRDRIFDGYPDVRLDLVESRTFDGRIQLLEYVPAVLDGPPGRQ</sequence>
<dbReference type="RefSeq" id="WP_039402954.1">
    <property type="nucleotide sequence ID" value="NZ_JTDK01000021.1"/>
</dbReference>
<dbReference type="GO" id="GO:0008703">
    <property type="term" value="F:5-amino-6-(5-phosphoribosylamino)uracil reductase activity"/>
    <property type="evidence" value="ECO:0007669"/>
    <property type="project" value="InterPro"/>
</dbReference>
<evidence type="ECO:0000313" key="3">
    <source>
        <dbReference type="Proteomes" id="UP000031030"/>
    </source>
</evidence>
<proteinExistence type="predicted"/>
<dbReference type="EMBL" id="JTDK01000021">
    <property type="protein sequence ID" value="KHK95549.1"/>
    <property type="molecule type" value="Genomic_DNA"/>
</dbReference>
<organism evidence="2 3">
    <name type="scientific">Microbacterium mangrovi</name>
    <dbReference type="NCBI Taxonomy" id="1348253"/>
    <lineage>
        <taxon>Bacteria</taxon>
        <taxon>Bacillati</taxon>
        <taxon>Actinomycetota</taxon>
        <taxon>Actinomycetes</taxon>
        <taxon>Micrococcales</taxon>
        <taxon>Microbacteriaceae</taxon>
        <taxon>Microbacterium</taxon>
    </lineage>
</organism>
<dbReference type="InterPro" id="IPR002734">
    <property type="entry name" value="RibDG_C"/>
</dbReference>
<dbReference type="GO" id="GO:0009231">
    <property type="term" value="P:riboflavin biosynthetic process"/>
    <property type="evidence" value="ECO:0007669"/>
    <property type="project" value="InterPro"/>
</dbReference>
<dbReference type="SUPFAM" id="SSF53597">
    <property type="entry name" value="Dihydrofolate reductase-like"/>
    <property type="match status" value="1"/>
</dbReference>
<evidence type="ECO:0000313" key="2">
    <source>
        <dbReference type="EMBL" id="KHK95549.1"/>
    </source>
</evidence>
<dbReference type="AlphaFoldDB" id="A0A0B1ZXS5"/>
<reference evidence="2 3" key="1">
    <citation type="submission" date="2014-11" db="EMBL/GenBank/DDBJ databases">
        <title>Genome sequence of Microbacterium mangrovi MUSC 115(T).</title>
        <authorList>
            <person name="Lee L.-H."/>
        </authorList>
    </citation>
    <scope>NUCLEOTIDE SEQUENCE [LARGE SCALE GENOMIC DNA]</scope>
    <source>
        <strain evidence="2 3">MUSC 115</strain>
    </source>
</reference>
<evidence type="ECO:0000259" key="1">
    <source>
        <dbReference type="Pfam" id="PF01872"/>
    </source>
</evidence>
<dbReference type="Gene3D" id="3.40.430.10">
    <property type="entry name" value="Dihydrofolate Reductase, subunit A"/>
    <property type="match status" value="1"/>
</dbReference>
<dbReference type="InterPro" id="IPR024072">
    <property type="entry name" value="DHFR-like_dom_sf"/>
</dbReference>
<protein>
    <submittedName>
        <fullName evidence="2">Deaminase/reductase</fullName>
    </submittedName>
</protein>
<accession>A0A0B1ZXS5</accession>
<dbReference type="Proteomes" id="UP000031030">
    <property type="component" value="Unassembled WGS sequence"/>
</dbReference>
<dbReference type="STRING" id="1348253.LK09_18645"/>
<gene>
    <name evidence="2" type="ORF">LK09_18645</name>
</gene>
<name>A0A0B1ZXS5_9MICO</name>